<evidence type="ECO:0000313" key="4">
    <source>
        <dbReference type="Proteomes" id="UP000184032"/>
    </source>
</evidence>
<accession>A0A1M5PG98</accession>
<feature type="transmembrane region" description="Helical" evidence="2">
    <location>
        <begin position="80"/>
        <end position="101"/>
    </location>
</feature>
<evidence type="ECO:0000256" key="1">
    <source>
        <dbReference type="SAM" id="MobiDB-lite"/>
    </source>
</evidence>
<feature type="transmembrane region" description="Helical" evidence="2">
    <location>
        <begin position="107"/>
        <end position="133"/>
    </location>
</feature>
<dbReference type="STRING" id="1120995.SAMN02745245_00298"/>
<dbReference type="EMBL" id="FQXI01000001">
    <property type="protein sequence ID" value="SHH00293.1"/>
    <property type="molecule type" value="Genomic_DNA"/>
</dbReference>
<keyword evidence="4" id="KW-1185">Reference proteome</keyword>
<name>A0A1M5PG98_9FIRM</name>
<feature type="compositionally biased region" description="Polar residues" evidence="1">
    <location>
        <begin position="178"/>
        <end position="205"/>
    </location>
</feature>
<proteinExistence type="predicted"/>
<feature type="transmembrane region" description="Helical" evidence="2">
    <location>
        <begin position="140"/>
        <end position="165"/>
    </location>
</feature>
<keyword evidence="2" id="KW-1133">Transmembrane helix</keyword>
<keyword evidence="2" id="KW-0812">Transmembrane</keyword>
<dbReference type="AlphaFoldDB" id="A0A1M5PG98"/>
<evidence type="ECO:0000313" key="3">
    <source>
        <dbReference type="EMBL" id="SHH00293.1"/>
    </source>
</evidence>
<organism evidence="3 4">
    <name type="scientific">Anaerosphaera aminiphila DSM 21120</name>
    <dbReference type="NCBI Taxonomy" id="1120995"/>
    <lineage>
        <taxon>Bacteria</taxon>
        <taxon>Bacillati</taxon>
        <taxon>Bacillota</taxon>
        <taxon>Tissierellia</taxon>
        <taxon>Tissierellales</taxon>
        <taxon>Peptoniphilaceae</taxon>
        <taxon>Anaerosphaera</taxon>
    </lineage>
</organism>
<keyword evidence="2" id="KW-0472">Membrane</keyword>
<gene>
    <name evidence="3" type="ORF">SAMN02745245_00298</name>
</gene>
<evidence type="ECO:0000256" key="2">
    <source>
        <dbReference type="SAM" id="Phobius"/>
    </source>
</evidence>
<feature type="region of interest" description="Disordered" evidence="1">
    <location>
        <begin position="176"/>
        <end position="220"/>
    </location>
</feature>
<dbReference type="OrthoDB" id="95800at2"/>
<sequence>MTRIEFMRELSNRLRSISPAERDNILNYYEEIFEEQEIDYTDSVPERYDPMKIARDILMNQQANKWEQTPPQKRKNRDGLLLILLGILSLPITLPLAAAFIGILIAIFAVIILLFVSGFMGIVGGIAGIAYFVTFSPLSAIFFLGVVFVAIGAIILLFNAIKFIIHKFAGGIARKSRPQNQNNFTEKSQNNFQTDHFDNSNTDNFDTIKLDEDKNNEGDE</sequence>
<dbReference type="Proteomes" id="UP000184032">
    <property type="component" value="Unassembled WGS sequence"/>
</dbReference>
<feature type="compositionally biased region" description="Basic and acidic residues" evidence="1">
    <location>
        <begin position="206"/>
        <end position="220"/>
    </location>
</feature>
<dbReference type="RefSeq" id="WP_073183072.1">
    <property type="nucleotide sequence ID" value="NZ_FQXI01000001.1"/>
</dbReference>
<reference evidence="3 4" key="1">
    <citation type="submission" date="2016-11" db="EMBL/GenBank/DDBJ databases">
        <authorList>
            <person name="Jaros S."/>
            <person name="Januszkiewicz K."/>
            <person name="Wedrychowicz H."/>
        </authorList>
    </citation>
    <scope>NUCLEOTIDE SEQUENCE [LARGE SCALE GENOMIC DNA]</scope>
    <source>
        <strain evidence="3 4">DSM 21120</strain>
    </source>
</reference>
<dbReference type="Pfam" id="PF22564">
    <property type="entry name" value="HAAS"/>
    <property type="match status" value="1"/>
</dbReference>
<protein>
    <submittedName>
        <fullName evidence="3">Uncharacterized membrane protein</fullName>
    </submittedName>
</protein>